<dbReference type="Proteomes" id="UP000280955">
    <property type="component" value="Unassembled WGS sequence"/>
</dbReference>
<dbReference type="Pfam" id="PF12306">
    <property type="entry name" value="PixA"/>
    <property type="match status" value="1"/>
</dbReference>
<reference evidence="1 2" key="1">
    <citation type="submission" date="2018-10" db="EMBL/GenBank/DDBJ databases">
        <title>Genomic Encyclopedia of Archaeal and Bacterial Type Strains, Phase II (KMG-II): from individual species to whole genera.</title>
        <authorList>
            <person name="Goeker M."/>
        </authorList>
    </citation>
    <scope>NUCLEOTIDE SEQUENCE [LARGE SCALE GENOMIC DNA]</scope>
    <source>
        <strain evidence="1 2">DSM 15149</strain>
    </source>
</reference>
<dbReference type="SUPFAM" id="SSF50630">
    <property type="entry name" value="Acid proteases"/>
    <property type="match status" value="1"/>
</dbReference>
<evidence type="ECO:0000313" key="1">
    <source>
        <dbReference type="EMBL" id="RKS54495.1"/>
    </source>
</evidence>
<protein>
    <submittedName>
        <fullName evidence="1">Inclusion body protein</fullName>
    </submittedName>
</protein>
<keyword evidence="2" id="KW-1185">Reference proteome</keyword>
<dbReference type="InterPro" id="IPR021087">
    <property type="entry name" value="Uncharacterised_PixA/AidA"/>
</dbReference>
<sequence length="183" mass="20643">MNDKTSFRKINSIDILVAVDVKSIANDIGKINSKLSQDCKKPTPIDDKYFYYITTQDQQYTPKDNATGKTIITGKVGDSIRWRATSLSAQNNHQVFLYHMKALSNATYTSSPIINKLSSDIYFSKETINPKTVCTPFTAMYISYLETTLLSPGDVQYISYISIYDNNNSLIGYCSHDPLIHII</sequence>
<dbReference type="EMBL" id="RBLJ01000005">
    <property type="protein sequence ID" value="RKS54495.1"/>
    <property type="molecule type" value="Genomic_DNA"/>
</dbReference>
<dbReference type="InterPro" id="IPR038712">
    <property type="entry name" value="PixA-like_sf"/>
</dbReference>
<gene>
    <name evidence="1" type="ORF">BDD30_4070</name>
</gene>
<accession>A0ABX9SHD7</accession>
<dbReference type="Gene3D" id="2.60.40.3910">
    <property type="entry name" value="Inclusion body protein"/>
    <property type="match status" value="1"/>
</dbReference>
<evidence type="ECO:0000313" key="2">
    <source>
        <dbReference type="Proteomes" id="UP000280955"/>
    </source>
</evidence>
<name>A0ABX9SHD7_9GAMM</name>
<comment type="caution">
    <text evidence="1">The sequence shown here is derived from an EMBL/GenBank/DDBJ whole genome shotgun (WGS) entry which is preliminary data.</text>
</comment>
<organism evidence="1 2">
    <name type="scientific">Photorhabdus asymbiotica</name>
    <dbReference type="NCBI Taxonomy" id="291112"/>
    <lineage>
        <taxon>Bacteria</taxon>
        <taxon>Pseudomonadati</taxon>
        <taxon>Pseudomonadota</taxon>
        <taxon>Gammaproteobacteria</taxon>
        <taxon>Enterobacterales</taxon>
        <taxon>Morganellaceae</taxon>
        <taxon>Photorhabdus</taxon>
    </lineage>
</organism>
<dbReference type="RefSeq" id="WP_012776443.1">
    <property type="nucleotide sequence ID" value="NC_012962.1"/>
</dbReference>
<dbReference type="InterPro" id="IPR021109">
    <property type="entry name" value="Peptidase_aspartic_dom_sf"/>
</dbReference>
<proteinExistence type="predicted"/>